<reference evidence="1" key="1">
    <citation type="submission" date="2021-03" db="EMBL/GenBank/DDBJ databases">
        <authorList>
            <person name="Bekaert M."/>
        </authorList>
    </citation>
    <scope>NUCLEOTIDE SEQUENCE</scope>
</reference>
<accession>A0A8S3TYC5</accession>
<gene>
    <name evidence="1" type="ORF">MEDL_51050</name>
</gene>
<dbReference type="InterPro" id="IPR045860">
    <property type="entry name" value="Snake_toxin-like_sf"/>
</dbReference>
<dbReference type="EMBL" id="CAJPWZ010002467">
    <property type="protein sequence ID" value="CAG2238655.1"/>
    <property type="molecule type" value="Genomic_DNA"/>
</dbReference>
<evidence type="ECO:0000313" key="2">
    <source>
        <dbReference type="Proteomes" id="UP000683360"/>
    </source>
</evidence>
<dbReference type="SUPFAM" id="SSF57302">
    <property type="entry name" value="Snake toxin-like"/>
    <property type="match status" value="1"/>
</dbReference>
<protein>
    <submittedName>
        <fullName evidence="1">Uncharacterized protein</fullName>
    </submittedName>
</protein>
<organism evidence="1 2">
    <name type="scientific">Mytilus edulis</name>
    <name type="common">Blue mussel</name>
    <dbReference type="NCBI Taxonomy" id="6550"/>
    <lineage>
        <taxon>Eukaryota</taxon>
        <taxon>Metazoa</taxon>
        <taxon>Spiralia</taxon>
        <taxon>Lophotrochozoa</taxon>
        <taxon>Mollusca</taxon>
        <taxon>Bivalvia</taxon>
        <taxon>Autobranchia</taxon>
        <taxon>Pteriomorphia</taxon>
        <taxon>Mytilida</taxon>
        <taxon>Mytiloidea</taxon>
        <taxon>Mytilidae</taxon>
        <taxon>Mytilinae</taxon>
        <taxon>Mytilus</taxon>
    </lineage>
</organism>
<dbReference type="Proteomes" id="UP000683360">
    <property type="component" value="Unassembled WGS sequence"/>
</dbReference>
<keyword evidence="2" id="KW-1185">Reference proteome</keyword>
<proteinExistence type="predicted"/>
<comment type="caution">
    <text evidence="1">The sequence shown here is derived from an EMBL/GenBank/DDBJ whole genome shotgun (WGS) entry which is preliminary data.</text>
</comment>
<dbReference type="AlphaFoldDB" id="A0A8S3TYC5"/>
<dbReference type="CDD" id="cd00117">
    <property type="entry name" value="TFP"/>
    <property type="match status" value="1"/>
</dbReference>
<evidence type="ECO:0000313" key="1">
    <source>
        <dbReference type="EMBL" id="CAG2238655.1"/>
    </source>
</evidence>
<sequence length="633" mass="71279">MSTFSSPLKLTASQAKIRRMSNQWNLCIICQVSTVEKLSSLSTKGQQTLLDAVNTRKDDVFRRLHDEYSSLADVDIERLCYHKSCYKSYTSRVNLEKFVMPDVNNLKDTSNANQPCCSHPVQTRSMFTPFDWTTCIFCKHKSYKRDKNLRHLESDERLQKISELADHKRDLELKSLLFSEEFKSKALYHRACIANYLLSIPKKEQFNDEVDISVHDKAFQSFVGHINEDLLIHKKAYLMSFLLEKYCFFLPPELKTRYTSAKLQRRLEKHYGNSIVIQTQKGQGRSNIVFSSSISIAEAIQAASHLKCELKLSEIEAEVEIGPINEDQTLHAAASIIRRQLQSLDISNETYPTPSEISLSYSTQHTPCLLTKFLLWIIDDKSYNGEDTLTTQAKSQASTATTPMAATDAGTGQVTTIGLTSTVSDGTTPLTLCADIEDAKFNCKDYNDHFGLCTSLTSTLQNIAGTRCPNFCNLCVNGTAPTQSTLTGTTTLPPCSDHDTRCSQASYKTLLCNPNALPDTKKYAIETCPLTCNYCAEYYEYHATTTTCPSSQQYCMTDVLQDSSGNKDIFKRCVDEATCRTKWLTESADQHYCSKYDVKNPNAFECHFCCHGDYCNTGIKPKDSVLVQKQSGK</sequence>
<dbReference type="OrthoDB" id="5989318at2759"/>
<name>A0A8S3TYC5_MYTED</name>